<dbReference type="GO" id="GO:0010997">
    <property type="term" value="F:anaphase-promoting complex binding"/>
    <property type="evidence" value="ECO:0007669"/>
    <property type="project" value="InterPro"/>
</dbReference>
<dbReference type="PROSITE" id="PS50294">
    <property type="entry name" value="WD_REPEATS_REGION"/>
    <property type="match status" value="2"/>
</dbReference>
<dbReference type="PANTHER" id="PTHR19918:SF8">
    <property type="entry name" value="FI02843P"/>
    <property type="match status" value="1"/>
</dbReference>
<evidence type="ECO:0000313" key="12">
    <source>
        <dbReference type="EMBL" id="CAA7407032.1"/>
    </source>
</evidence>
<feature type="region of interest" description="Disordered" evidence="9">
    <location>
        <begin position="104"/>
        <end position="125"/>
    </location>
</feature>
<evidence type="ECO:0000256" key="2">
    <source>
        <dbReference type="ARBA" id="ARBA00022574"/>
    </source>
</evidence>
<dbReference type="InterPro" id="IPR001680">
    <property type="entry name" value="WD40_rpt"/>
</dbReference>
<dbReference type="InterPro" id="IPR036322">
    <property type="entry name" value="WD40_repeat_dom_sf"/>
</dbReference>
<dbReference type="InterPro" id="IPR056150">
    <property type="entry name" value="WD40_CDC20-Fz"/>
</dbReference>
<dbReference type="PROSITE" id="PS50082">
    <property type="entry name" value="WD_REPEATS_2"/>
    <property type="match status" value="3"/>
</dbReference>
<keyword evidence="13" id="KW-1185">Reference proteome</keyword>
<feature type="repeat" description="WD" evidence="8">
    <location>
        <begin position="184"/>
        <end position="225"/>
    </location>
</feature>
<dbReference type="Pfam" id="PF24807">
    <property type="entry name" value="WD40_CDC20-Fz"/>
    <property type="match status" value="1"/>
</dbReference>
<dbReference type="SMART" id="SM00320">
    <property type="entry name" value="WD40"/>
    <property type="match status" value="5"/>
</dbReference>
<dbReference type="EMBL" id="LR746276">
    <property type="protein sequence ID" value="CAA7407031.1"/>
    <property type="molecule type" value="Genomic_DNA"/>
</dbReference>
<dbReference type="Proteomes" id="UP000663760">
    <property type="component" value="Chromosome 13"/>
</dbReference>
<evidence type="ECO:0000313" key="13">
    <source>
        <dbReference type="Proteomes" id="UP000663760"/>
    </source>
</evidence>
<dbReference type="GO" id="GO:1905786">
    <property type="term" value="P:positive regulation of anaphase-promoting complex-dependent catabolic process"/>
    <property type="evidence" value="ECO:0007669"/>
    <property type="project" value="TreeGrafter"/>
</dbReference>
<feature type="compositionally biased region" description="Low complexity" evidence="9">
    <location>
        <begin position="16"/>
        <end position="26"/>
    </location>
</feature>
<feature type="region of interest" description="Disordered" evidence="9">
    <location>
        <begin position="445"/>
        <end position="467"/>
    </location>
</feature>
<feature type="region of interest" description="Disordered" evidence="9">
    <location>
        <begin position="16"/>
        <end position="45"/>
    </location>
</feature>
<dbReference type="InterPro" id="IPR015943">
    <property type="entry name" value="WD40/YVTN_repeat-like_dom_sf"/>
</dbReference>
<dbReference type="GO" id="GO:0031145">
    <property type="term" value="P:anaphase-promoting complex-dependent catabolic process"/>
    <property type="evidence" value="ECO:0007669"/>
    <property type="project" value="TreeGrafter"/>
</dbReference>
<evidence type="ECO:0000256" key="7">
    <source>
        <dbReference type="ARBA" id="ARBA00023425"/>
    </source>
</evidence>
<name>A0A7I8LAC5_SPIIN</name>
<feature type="repeat" description="WD" evidence="8">
    <location>
        <begin position="409"/>
        <end position="442"/>
    </location>
</feature>
<keyword evidence="6" id="KW-0131">Cell cycle</keyword>
<evidence type="ECO:0000259" key="10">
    <source>
        <dbReference type="Pfam" id="PF24807"/>
    </source>
</evidence>
<evidence type="ECO:0000256" key="5">
    <source>
        <dbReference type="ARBA" id="ARBA00022776"/>
    </source>
</evidence>
<gene>
    <name evidence="11" type="ORF">SI8410_13017709</name>
    <name evidence="12" type="ORF">SI8410_13017710</name>
</gene>
<dbReference type="Gene3D" id="2.130.10.10">
    <property type="entry name" value="YVTN repeat-like/Quinoprotein amine dehydrogenase"/>
    <property type="match status" value="1"/>
</dbReference>
<keyword evidence="3" id="KW-0132">Cell division</keyword>
<dbReference type="CDD" id="cd00200">
    <property type="entry name" value="WD40"/>
    <property type="match status" value="1"/>
</dbReference>
<evidence type="ECO:0000256" key="8">
    <source>
        <dbReference type="PROSITE-ProRule" id="PRU00221"/>
    </source>
</evidence>
<dbReference type="InterPro" id="IPR033010">
    <property type="entry name" value="Cdc20/Fizzy"/>
</dbReference>
<dbReference type="PROSITE" id="PS00678">
    <property type="entry name" value="WD_REPEATS_1"/>
    <property type="match status" value="2"/>
</dbReference>
<dbReference type="AlphaFoldDB" id="A0A7I8LAC5"/>
<accession>A0A7I8LAC5</accession>
<evidence type="ECO:0000256" key="6">
    <source>
        <dbReference type="ARBA" id="ARBA00023306"/>
    </source>
</evidence>
<organism evidence="11 13">
    <name type="scientific">Spirodela intermedia</name>
    <name type="common">Intermediate duckweed</name>
    <dbReference type="NCBI Taxonomy" id="51605"/>
    <lineage>
        <taxon>Eukaryota</taxon>
        <taxon>Viridiplantae</taxon>
        <taxon>Streptophyta</taxon>
        <taxon>Embryophyta</taxon>
        <taxon>Tracheophyta</taxon>
        <taxon>Spermatophyta</taxon>
        <taxon>Magnoliopsida</taxon>
        <taxon>Liliopsida</taxon>
        <taxon>Araceae</taxon>
        <taxon>Lemnoideae</taxon>
        <taxon>Spirodela</taxon>
    </lineage>
</organism>
<dbReference type="EMBL" id="LR746276">
    <property type="protein sequence ID" value="CAA7407032.1"/>
    <property type="molecule type" value="Genomic_DNA"/>
</dbReference>
<sequence>MMASWGLKSCSEEESSSISRSSIQEARQSRLISRQHGVSKHSGDRFIPNRSAMDFDMAFYLLTQTRKEKEKAAALASHPGQTYGKLLAERLLPNRNRILAFQARPPASSSTAEEVSFDHHPKSTKQTREISRSADRMLLIPEMADDYYLNALDWGSRNILSIALGRTVHLWNGTDGSTLEMMMAEDDLGAAASVSWAPDGRYLALGLNGSDVQLWDTDSQRLLRTLRGVHRSRVGSLSWSNHILTTGGKDGKVVNNDVRIRSHVVHSYRGHRGEVCGLRWSGSGRRLASGGDDNLVHIWDLRRASTATAPRTSQGPWIHRFDKHASAVKALAWCPFQSNLLASGGGGNDRCIKLWNTENGTCLDSVDTGSQVCSLLWSKKEKELLSSHGFGQNQLTLWKYPSFRKIIDLTGHSSRVLCTAVSPDGCTVASVSGDETLRFWNVFGSPETTRRSPPKPPPDLEPFSSFSRISGRKAGGKYVEQLDCRAQPGAIFFR</sequence>
<comment type="function">
    <text evidence="7">Component of the anaphase promoting complex/cyclosome (APC/C), a cell cycle-regulated E3 ubiquitin-protein ligase complex that controls progression through mitosis and the G1 phase of the cell cycle.</text>
</comment>
<dbReference type="InterPro" id="IPR019775">
    <property type="entry name" value="WD40_repeat_CS"/>
</dbReference>
<evidence type="ECO:0000256" key="4">
    <source>
        <dbReference type="ARBA" id="ARBA00022737"/>
    </source>
</evidence>
<evidence type="ECO:0000313" key="11">
    <source>
        <dbReference type="EMBL" id="CAA7407031.1"/>
    </source>
</evidence>
<dbReference type="SUPFAM" id="SSF50978">
    <property type="entry name" value="WD40 repeat-like"/>
    <property type="match status" value="1"/>
</dbReference>
<keyword evidence="5" id="KW-0498">Mitosis</keyword>
<evidence type="ECO:0000256" key="1">
    <source>
        <dbReference type="ARBA" id="ARBA00006445"/>
    </source>
</evidence>
<proteinExistence type="inferred from homology"/>
<dbReference type="OrthoDB" id="1136713at2759"/>
<dbReference type="GO" id="GO:1990757">
    <property type="term" value="F:ubiquitin ligase activator activity"/>
    <property type="evidence" value="ECO:0007669"/>
    <property type="project" value="TreeGrafter"/>
</dbReference>
<dbReference type="GO" id="GO:0051301">
    <property type="term" value="P:cell division"/>
    <property type="evidence" value="ECO:0007669"/>
    <property type="project" value="UniProtKB-KW"/>
</dbReference>
<reference evidence="11" key="1">
    <citation type="submission" date="2020-02" db="EMBL/GenBank/DDBJ databases">
        <authorList>
            <person name="Scholz U."/>
            <person name="Mascher M."/>
            <person name="Fiebig A."/>
        </authorList>
    </citation>
    <scope>NUCLEOTIDE SEQUENCE</scope>
</reference>
<evidence type="ECO:0000256" key="3">
    <source>
        <dbReference type="ARBA" id="ARBA00022618"/>
    </source>
</evidence>
<feature type="domain" description="CDC20/Fizzy WD40" evidence="10">
    <location>
        <begin position="140"/>
        <end position="440"/>
    </location>
</feature>
<protein>
    <recommendedName>
        <fullName evidence="10">CDC20/Fizzy WD40 domain-containing protein</fullName>
    </recommendedName>
</protein>
<feature type="repeat" description="WD" evidence="8">
    <location>
        <begin position="268"/>
        <end position="309"/>
    </location>
</feature>
<dbReference type="PANTHER" id="PTHR19918">
    <property type="entry name" value="CELL DIVISION CYCLE 20 CDC20 FIZZY -RELATED"/>
    <property type="match status" value="1"/>
</dbReference>
<dbReference type="GO" id="GO:0005680">
    <property type="term" value="C:anaphase-promoting complex"/>
    <property type="evidence" value="ECO:0007669"/>
    <property type="project" value="TreeGrafter"/>
</dbReference>
<evidence type="ECO:0000256" key="9">
    <source>
        <dbReference type="SAM" id="MobiDB-lite"/>
    </source>
</evidence>
<comment type="similarity">
    <text evidence="1">Belongs to the WD repeat CDC20/Fizzy family.</text>
</comment>
<keyword evidence="4" id="KW-0677">Repeat</keyword>
<keyword evidence="2 8" id="KW-0853">WD repeat</keyword>
<feature type="compositionally biased region" description="Basic and acidic residues" evidence="9">
    <location>
        <begin position="116"/>
        <end position="125"/>
    </location>
</feature>